<accession>A0AAF0QAX2</accession>
<organism evidence="2 3">
    <name type="scientific">Solanum verrucosum</name>
    <dbReference type="NCBI Taxonomy" id="315347"/>
    <lineage>
        <taxon>Eukaryota</taxon>
        <taxon>Viridiplantae</taxon>
        <taxon>Streptophyta</taxon>
        <taxon>Embryophyta</taxon>
        <taxon>Tracheophyta</taxon>
        <taxon>Spermatophyta</taxon>
        <taxon>Magnoliopsida</taxon>
        <taxon>eudicotyledons</taxon>
        <taxon>Gunneridae</taxon>
        <taxon>Pentapetalae</taxon>
        <taxon>asterids</taxon>
        <taxon>lamiids</taxon>
        <taxon>Solanales</taxon>
        <taxon>Solanaceae</taxon>
        <taxon>Solanoideae</taxon>
        <taxon>Solaneae</taxon>
        <taxon>Solanum</taxon>
    </lineage>
</organism>
<dbReference type="EMBL" id="CP133613">
    <property type="protein sequence ID" value="WMV17126.1"/>
    <property type="molecule type" value="Genomic_DNA"/>
</dbReference>
<keyword evidence="3" id="KW-1185">Reference proteome</keyword>
<dbReference type="Pfam" id="PF13966">
    <property type="entry name" value="zf-RVT"/>
    <property type="match status" value="1"/>
</dbReference>
<evidence type="ECO:0000259" key="1">
    <source>
        <dbReference type="Pfam" id="PF13966"/>
    </source>
</evidence>
<proteinExistence type="predicted"/>
<dbReference type="Proteomes" id="UP001234989">
    <property type="component" value="Chromosome 2"/>
</dbReference>
<reference evidence="2" key="1">
    <citation type="submission" date="2023-08" db="EMBL/GenBank/DDBJ databases">
        <title>A de novo genome assembly of Solanum verrucosum Schlechtendal, a Mexican diploid species geographically isolated from the other diploid A-genome species in potato relatives.</title>
        <authorList>
            <person name="Hosaka K."/>
        </authorList>
    </citation>
    <scope>NUCLEOTIDE SEQUENCE</scope>
    <source>
        <tissue evidence="2">Young leaves</tissue>
    </source>
</reference>
<gene>
    <name evidence="2" type="ORF">MTR67_010511</name>
</gene>
<name>A0AAF0QAX2_SOLVR</name>
<protein>
    <recommendedName>
        <fullName evidence="1">Reverse transcriptase zinc-binding domain-containing protein</fullName>
    </recommendedName>
</protein>
<dbReference type="InterPro" id="IPR026960">
    <property type="entry name" value="RVT-Znf"/>
</dbReference>
<dbReference type="AlphaFoldDB" id="A0AAF0QAX2"/>
<feature type="domain" description="Reverse transcriptase zinc-binding" evidence="1">
    <location>
        <begin position="1"/>
        <end position="50"/>
    </location>
</feature>
<evidence type="ECO:0000313" key="3">
    <source>
        <dbReference type="Proteomes" id="UP001234989"/>
    </source>
</evidence>
<evidence type="ECO:0000313" key="2">
    <source>
        <dbReference type="EMBL" id="WMV17126.1"/>
    </source>
</evidence>
<sequence>MWLTTQKRLLTKERLIHMNIQVEIIVCYLCQEAVLETNKHLSVDCEYATRVRTTLLSWTNTPIPTADLSTTLEMIKKKHWKKFKKEVIAARWEAMIYHIWKARNWKQFKGISIQYVDIVGNVICEIEVRIEMYKNTKRALRCRSFWHKLCN</sequence>